<dbReference type="SUPFAM" id="SSF54928">
    <property type="entry name" value="RNA-binding domain, RBD"/>
    <property type="match status" value="1"/>
</dbReference>
<comment type="caution">
    <text evidence="5">The sequence shown here is derived from an EMBL/GenBank/DDBJ whole genome shotgun (WGS) entry which is preliminary data.</text>
</comment>
<feature type="compositionally biased region" description="Basic and acidic residues" evidence="3">
    <location>
        <begin position="167"/>
        <end position="184"/>
    </location>
</feature>
<keyword evidence="1 2" id="KW-0694">RNA-binding</keyword>
<feature type="region of interest" description="Disordered" evidence="3">
    <location>
        <begin position="33"/>
        <end position="116"/>
    </location>
</feature>
<organism evidence="5 6">
    <name type="scientific">Manduca sexta</name>
    <name type="common">Tobacco hawkmoth</name>
    <name type="synonym">Tobacco hornworm</name>
    <dbReference type="NCBI Taxonomy" id="7130"/>
    <lineage>
        <taxon>Eukaryota</taxon>
        <taxon>Metazoa</taxon>
        <taxon>Ecdysozoa</taxon>
        <taxon>Arthropoda</taxon>
        <taxon>Hexapoda</taxon>
        <taxon>Insecta</taxon>
        <taxon>Pterygota</taxon>
        <taxon>Neoptera</taxon>
        <taxon>Endopterygota</taxon>
        <taxon>Lepidoptera</taxon>
        <taxon>Glossata</taxon>
        <taxon>Ditrysia</taxon>
        <taxon>Bombycoidea</taxon>
        <taxon>Sphingidae</taxon>
        <taxon>Sphinginae</taxon>
        <taxon>Sphingini</taxon>
        <taxon>Manduca</taxon>
    </lineage>
</organism>
<feature type="compositionally biased region" description="Basic and acidic residues" evidence="3">
    <location>
        <begin position="553"/>
        <end position="575"/>
    </location>
</feature>
<reference evidence="5" key="1">
    <citation type="journal article" date="2016" name="Insect Biochem. Mol. Biol.">
        <title>Multifaceted biological insights from a draft genome sequence of the tobacco hornworm moth, Manduca sexta.</title>
        <authorList>
            <person name="Kanost M.R."/>
            <person name="Arrese E.L."/>
            <person name="Cao X."/>
            <person name="Chen Y.R."/>
            <person name="Chellapilla S."/>
            <person name="Goldsmith M.R."/>
            <person name="Grosse-Wilde E."/>
            <person name="Heckel D.G."/>
            <person name="Herndon N."/>
            <person name="Jiang H."/>
            <person name="Papanicolaou A."/>
            <person name="Qu J."/>
            <person name="Soulages J.L."/>
            <person name="Vogel H."/>
            <person name="Walters J."/>
            <person name="Waterhouse R.M."/>
            <person name="Ahn S.J."/>
            <person name="Almeida F.C."/>
            <person name="An C."/>
            <person name="Aqrawi P."/>
            <person name="Bretschneider A."/>
            <person name="Bryant W.B."/>
            <person name="Bucks S."/>
            <person name="Chao H."/>
            <person name="Chevignon G."/>
            <person name="Christen J.M."/>
            <person name="Clarke D.F."/>
            <person name="Dittmer N.T."/>
            <person name="Ferguson L.C.F."/>
            <person name="Garavelou S."/>
            <person name="Gordon K.H.J."/>
            <person name="Gunaratna R.T."/>
            <person name="Han Y."/>
            <person name="Hauser F."/>
            <person name="He Y."/>
            <person name="Heidel-Fischer H."/>
            <person name="Hirsh A."/>
            <person name="Hu Y."/>
            <person name="Jiang H."/>
            <person name="Kalra D."/>
            <person name="Klinner C."/>
            <person name="Konig C."/>
            <person name="Kovar C."/>
            <person name="Kroll A.R."/>
            <person name="Kuwar S.S."/>
            <person name="Lee S.L."/>
            <person name="Lehman R."/>
            <person name="Li K."/>
            <person name="Li Z."/>
            <person name="Liang H."/>
            <person name="Lovelace S."/>
            <person name="Lu Z."/>
            <person name="Mansfield J.H."/>
            <person name="McCulloch K.J."/>
            <person name="Mathew T."/>
            <person name="Morton B."/>
            <person name="Muzny D.M."/>
            <person name="Neunemann D."/>
            <person name="Ongeri F."/>
            <person name="Pauchet Y."/>
            <person name="Pu L.L."/>
            <person name="Pyrousis I."/>
            <person name="Rao X.J."/>
            <person name="Redding A."/>
            <person name="Roesel C."/>
            <person name="Sanchez-Gracia A."/>
            <person name="Schaack S."/>
            <person name="Shukla A."/>
            <person name="Tetreau G."/>
            <person name="Wang Y."/>
            <person name="Xiong G.H."/>
            <person name="Traut W."/>
            <person name="Walsh T.K."/>
            <person name="Worley K.C."/>
            <person name="Wu D."/>
            <person name="Wu W."/>
            <person name="Wu Y.Q."/>
            <person name="Zhang X."/>
            <person name="Zou Z."/>
            <person name="Zucker H."/>
            <person name="Briscoe A.D."/>
            <person name="Burmester T."/>
            <person name="Clem R.J."/>
            <person name="Feyereisen R."/>
            <person name="Grimmelikhuijzen C.J.P."/>
            <person name="Hamodrakas S.J."/>
            <person name="Hansson B.S."/>
            <person name="Huguet E."/>
            <person name="Jermiin L.S."/>
            <person name="Lan Q."/>
            <person name="Lehman H.K."/>
            <person name="Lorenzen M."/>
            <person name="Merzendorfer H."/>
            <person name="Michalopoulos I."/>
            <person name="Morton D.B."/>
            <person name="Muthukrishnan S."/>
            <person name="Oakeshott J.G."/>
            <person name="Palmer W."/>
            <person name="Park Y."/>
            <person name="Passarelli A.L."/>
            <person name="Rozas J."/>
            <person name="Schwartz L.M."/>
            <person name="Smith W."/>
            <person name="Southgate A."/>
            <person name="Vilcinskas A."/>
            <person name="Vogt R."/>
            <person name="Wang P."/>
            <person name="Werren J."/>
            <person name="Yu X.Q."/>
            <person name="Zhou J.J."/>
            <person name="Brown S.J."/>
            <person name="Scherer S.E."/>
            <person name="Richards S."/>
            <person name="Blissard G.W."/>
        </authorList>
    </citation>
    <scope>NUCLEOTIDE SEQUENCE</scope>
</reference>
<evidence type="ECO:0000313" key="6">
    <source>
        <dbReference type="Proteomes" id="UP000791440"/>
    </source>
</evidence>
<dbReference type="GO" id="GO:0003723">
    <property type="term" value="F:RNA binding"/>
    <property type="evidence" value="ECO:0007669"/>
    <property type="project" value="UniProtKB-UniRule"/>
</dbReference>
<feature type="compositionally biased region" description="Polar residues" evidence="3">
    <location>
        <begin position="236"/>
        <end position="246"/>
    </location>
</feature>
<dbReference type="PROSITE" id="PS50102">
    <property type="entry name" value="RRM"/>
    <property type="match status" value="1"/>
</dbReference>
<feature type="compositionally biased region" description="Polar residues" evidence="3">
    <location>
        <begin position="86"/>
        <end position="109"/>
    </location>
</feature>
<feature type="compositionally biased region" description="Basic and acidic residues" evidence="3">
    <location>
        <begin position="198"/>
        <end position="221"/>
    </location>
</feature>
<feature type="compositionally biased region" description="Basic residues" evidence="3">
    <location>
        <begin position="251"/>
        <end position="260"/>
    </location>
</feature>
<dbReference type="Pfam" id="PF00076">
    <property type="entry name" value="RRM_1"/>
    <property type="match status" value="1"/>
</dbReference>
<evidence type="ECO:0000259" key="4">
    <source>
        <dbReference type="PROSITE" id="PS50102"/>
    </source>
</evidence>
<name>A0A921ZHE4_MANSE</name>
<feature type="compositionally biased region" description="Basic and acidic residues" evidence="3">
    <location>
        <begin position="38"/>
        <end position="49"/>
    </location>
</feature>
<feature type="compositionally biased region" description="Basic residues" evidence="3">
    <location>
        <begin position="185"/>
        <end position="197"/>
    </location>
</feature>
<dbReference type="CDD" id="cd00590">
    <property type="entry name" value="RRM_SF"/>
    <property type="match status" value="1"/>
</dbReference>
<evidence type="ECO:0000256" key="2">
    <source>
        <dbReference type="PROSITE-ProRule" id="PRU00176"/>
    </source>
</evidence>
<dbReference type="Gene3D" id="3.30.70.330">
    <property type="match status" value="2"/>
</dbReference>
<dbReference type="EMBL" id="JH668556">
    <property type="protein sequence ID" value="KAG6457770.1"/>
    <property type="molecule type" value="Genomic_DNA"/>
</dbReference>
<dbReference type="SMART" id="SM00360">
    <property type="entry name" value="RRM"/>
    <property type="match status" value="2"/>
</dbReference>
<feature type="compositionally biased region" description="Polar residues" evidence="3">
    <location>
        <begin position="267"/>
        <end position="279"/>
    </location>
</feature>
<dbReference type="InterPro" id="IPR035979">
    <property type="entry name" value="RBD_domain_sf"/>
</dbReference>
<feature type="domain" description="RRM" evidence="4">
    <location>
        <begin position="482"/>
        <end position="557"/>
    </location>
</feature>
<feature type="region of interest" description="Disordered" evidence="3">
    <location>
        <begin position="1"/>
        <end position="20"/>
    </location>
</feature>
<sequence>MKSKSFNLPQAHGDNSKINKTFDFIQFYKSASKTETNVLEKPKSDDNHAKKSSQSKQETSKREHSPYKNRKKRKNEPVDISHVSIDGSNLNSSVGPSTPRNEPRTTSTPIAGVKAVPTSKVKSIMKTSVTHEDDVMDGTKTIITKPKKRNKSVSFMLDDNEEVVVKRTKSEDSIAKKKDSENNKHKSIKDKKKQLKNVKKERLLGKENKVGDINHNVEKHKERIVKKKLQSDKPSETSTTNNMEQNEPQDKKKKVKRAKRDKKEPQETTSNSEIITEQPTEPKPKKVKKVKHQVKSENEEEPASKTRKKDLKPDIIAEDLENLSIGDNAHTLTSLLDEMQVADKSKRIKTKGKLKEKKTTVTNEPLSEDEKEKVKWKKRKWNKDKKADVDLESLATSVIIENLPISMMLTYKKILADYFRECGLIKHIGLAEMYPTVDTTPVFTTTINFYSDGGATEALEKNHALLEGNHIRVKRPLPATETTLVLRTYAELTEQLICSLFAGAGKIRNIRHVVKGKRSAATAFVEMDGPESVKKALKIAKDAKIGGKRVHVNKFEMRSSKKPKNEDKPENNDSN</sequence>
<dbReference type="AlphaFoldDB" id="A0A921ZHE4"/>
<protein>
    <recommendedName>
        <fullName evidence="4">RRM domain-containing protein</fullName>
    </recommendedName>
</protein>
<dbReference type="InterPro" id="IPR012677">
    <property type="entry name" value="Nucleotide-bd_a/b_plait_sf"/>
</dbReference>
<gene>
    <name evidence="5" type="ORF">O3G_MSEX010481</name>
</gene>
<evidence type="ECO:0000256" key="3">
    <source>
        <dbReference type="SAM" id="MobiDB-lite"/>
    </source>
</evidence>
<dbReference type="InterPro" id="IPR000504">
    <property type="entry name" value="RRM_dom"/>
</dbReference>
<feature type="region of interest" description="Disordered" evidence="3">
    <location>
        <begin position="550"/>
        <end position="575"/>
    </location>
</feature>
<dbReference type="Proteomes" id="UP000791440">
    <property type="component" value="Unassembled WGS sequence"/>
</dbReference>
<evidence type="ECO:0000313" key="5">
    <source>
        <dbReference type="EMBL" id="KAG6457770.1"/>
    </source>
</evidence>
<accession>A0A921ZHE4</accession>
<feature type="region of interest" description="Disordered" evidence="3">
    <location>
        <begin position="167"/>
        <end position="313"/>
    </location>
</feature>
<proteinExistence type="predicted"/>
<keyword evidence="6" id="KW-1185">Reference proteome</keyword>
<reference evidence="5" key="2">
    <citation type="submission" date="2020-12" db="EMBL/GenBank/DDBJ databases">
        <authorList>
            <person name="Kanost M."/>
        </authorList>
    </citation>
    <scope>NUCLEOTIDE SEQUENCE</scope>
</reference>
<evidence type="ECO:0000256" key="1">
    <source>
        <dbReference type="ARBA" id="ARBA00022884"/>
    </source>
</evidence>